<dbReference type="RefSeq" id="WP_013994591.1">
    <property type="nucleotide sequence ID" value="NC_015844.1"/>
</dbReference>
<dbReference type="EMBL" id="FP476056">
    <property type="protein sequence ID" value="CAZ97397.1"/>
    <property type="molecule type" value="Genomic_DNA"/>
</dbReference>
<evidence type="ECO:0000313" key="1">
    <source>
        <dbReference type="EMBL" id="CAZ97397.1"/>
    </source>
</evidence>
<reference evidence="1 2" key="2">
    <citation type="journal article" date="2012" name="Environ. Microbiol.">
        <title>Characterization of the first alginolytic operons in a marine bacterium: from their emergence in marine Flavobacteriia to their independent transfers to marine Proteobacteria and human gut Bacteroides.</title>
        <authorList>
            <person name="Thomas F."/>
            <person name="Barbeyron T."/>
            <person name="Tonon T."/>
            <person name="Genicot S."/>
            <person name="Czjzek M."/>
            <person name="Michel G."/>
        </authorList>
    </citation>
    <scope>NUCLEOTIDE SEQUENCE [LARGE SCALE GENOMIC DNA]</scope>
    <source>
        <strain evidence="2">DSM 12802 / CCUG 47099 / CIP 106680 / NCIMB 13871 / Dsij</strain>
    </source>
</reference>
<sequence>MKSTIIFLLVIFFLGQEGIKGQEATSYRRNYISFDILPFYGAGLAYERLLNTGRFVRGSVRGRLISSLSPSIGGSILLGKTHNLELGADYLISYKADGLSNPDNKMRFSRLEPFFGYRFQHKKGFTARVFCPFRYEDFFGIPNIGLSIGYSW</sequence>
<dbReference type="KEGG" id="zga:ZOBELLIA_3259"/>
<dbReference type="AlphaFoldDB" id="G0L0H0"/>
<accession>G0L0H0</accession>
<gene>
    <name evidence="1" type="ordered locus">zobellia_3259</name>
</gene>
<evidence type="ECO:0000313" key="2">
    <source>
        <dbReference type="Proteomes" id="UP000008898"/>
    </source>
</evidence>
<proteinExistence type="predicted"/>
<dbReference type="Proteomes" id="UP000008898">
    <property type="component" value="Chromosome"/>
</dbReference>
<name>G0L0H0_ZOBGA</name>
<reference evidence="2" key="1">
    <citation type="submission" date="2009-07" db="EMBL/GenBank/DDBJ databases">
        <title>Complete genome sequence of Zobellia galactanivorans Dsij.</title>
        <authorList>
            <consortium name="Genoscope - CEA"/>
        </authorList>
    </citation>
    <scope>NUCLEOTIDE SEQUENCE [LARGE SCALE GENOMIC DNA]</scope>
    <source>
        <strain evidence="2">DSM 12802 / CCUG 47099 / CIP 106680 / NCIMB 13871 / Dsij</strain>
    </source>
</reference>
<keyword evidence="2" id="KW-1185">Reference proteome</keyword>
<protein>
    <submittedName>
        <fullName evidence="1">Uncharacterized protein</fullName>
    </submittedName>
</protein>
<dbReference type="HOGENOM" id="CLU_1721684_0_0_10"/>
<organism evidence="1 2">
    <name type="scientific">Zobellia galactanivorans (strain DSM 12802 / CCUG 47099 / CIP 106680 / NCIMB 13871 / Dsij)</name>
    <dbReference type="NCBI Taxonomy" id="63186"/>
    <lineage>
        <taxon>Bacteria</taxon>
        <taxon>Pseudomonadati</taxon>
        <taxon>Bacteroidota</taxon>
        <taxon>Flavobacteriia</taxon>
        <taxon>Flavobacteriales</taxon>
        <taxon>Flavobacteriaceae</taxon>
        <taxon>Zobellia</taxon>
    </lineage>
</organism>